<organism evidence="2 3">
    <name type="scientific">Angustibacter aerolatus</name>
    <dbReference type="NCBI Taxonomy" id="1162965"/>
    <lineage>
        <taxon>Bacteria</taxon>
        <taxon>Bacillati</taxon>
        <taxon>Actinomycetota</taxon>
        <taxon>Actinomycetes</taxon>
        <taxon>Kineosporiales</taxon>
        <taxon>Kineosporiaceae</taxon>
    </lineage>
</organism>
<protein>
    <submittedName>
        <fullName evidence="2">Uncharacterized protein</fullName>
    </submittedName>
</protein>
<feature type="compositionally biased region" description="Basic and acidic residues" evidence="1">
    <location>
        <begin position="81"/>
        <end position="93"/>
    </location>
</feature>
<proteinExistence type="predicted"/>
<evidence type="ECO:0000256" key="1">
    <source>
        <dbReference type="SAM" id="MobiDB-lite"/>
    </source>
</evidence>
<accession>A0ABQ6JEC9</accession>
<name>A0ABQ6JEC9_9ACTN</name>
<keyword evidence="3" id="KW-1185">Reference proteome</keyword>
<sequence length="141" mass="16047">MKAGQTYYDVSRVSSAANLAPMDARMQADLTGLPQTQYWWSDALFMGLPDWTRWATRRGDTAYLDKMDQPVHLVARRRAQSRADHVQDQDGRALRRRRGALVPRLPLHRGTGRQRQEGVLVARQRLGDRRDGRRAADPAPG</sequence>
<feature type="compositionally biased region" description="Basic and acidic residues" evidence="1">
    <location>
        <begin position="125"/>
        <end position="141"/>
    </location>
</feature>
<dbReference type="InterPro" id="IPR012341">
    <property type="entry name" value="6hp_glycosidase-like_sf"/>
</dbReference>
<reference evidence="3" key="1">
    <citation type="journal article" date="2019" name="Int. J. Syst. Evol. Microbiol.">
        <title>The Global Catalogue of Microorganisms (GCM) 10K type strain sequencing project: providing services to taxonomists for standard genome sequencing and annotation.</title>
        <authorList>
            <consortium name="The Broad Institute Genomics Platform"/>
            <consortium name="The Broad Institute Genome Sequencing Center for Infectious Disease"/>
            <person name="Wu L."/>
            <person name="Ma J."/>
        </authorList>
    </citation>
    <scope>NUCLEOTIDE SEQUENCE [LARGE SCALE GENOMIC DNA]</scope>
    <source>
        <strain evidence="3">NBRC 108730</strain>
    </source>
</reference>
<evidence type="ECO:0000313" key="3">
    <source>
        <dbReference type="Proteomes" id="UP001157017"/>
    </source>
</evidence>
<dbReference type="Gene3D" id="1.50.10.10">
    <property type="match status" value="1"/>
</dbReference>
<comment type="caution">
    <text evidence="2">The sequence shown here is derived from an EMBL/GenBank/DDBJ whole genome shotgun (WGS) entry which is preliminary data.</text>
</comment>
<feature type="region of interest" description="Disordered" evidence="1">
    <location>
        <begin position="77"/>
        <end position="141"/>
    </location>
</feature>
<dbReference type="Proteomes" id="UP001157017">
    <property type="component" value="Unassembled WGS sequence"/>
</dbReference>
<gene>
    <name evidence="2" type="ORF">GCM10025868_05120</name>
</gene>
<dbReference type="EMBL" id="BSUZ01000001">
    <property type="protein sequence ID" value="GMA85262.1"/>
    <property type="molecule type" value="Genomic_DNA"/>
</dbReference>
<evidence type="ECO:0000313" key="2">
    <source>
        <dbReference type="EMBL" id="GMA85262.1"/>
    </source>
</evidence>